<name>A0A815VBU2_9BILA</name>
<feature type="transmembrane region" description="Helical" evidence="8">
    <location>
        <begin position="78"/>
        <end position="99"/>
    </location>
</feature>
<feature type="transmembrane region" description="Helical" evidence="8">
    <location>
        <begin position="172"/>
        <end position="194"/>
    </location>
</feature>
<dbReference type="Proteomes" id="UP000663877">
    <property type="component" value="Unassembled WGS sequence"/>
</dbReference>
<dbReference type="GO" id="GO:0004930">
    <property type="term" value="F:G protein-coupled receptor activity"/>
    <property type="evidence" value="ECO:0007669"/>
    <property type="project" value="UniProtKB-KW"/>
</dbReference>
<evidence type="ECO:0000313" key="11">
    <source>
        <dbReference type="EMBL" id="CAF1530938.1"/>
    </source>
</evidence>
<evidence type="ECO:0000259" key="9">
    <source>
        <dbReference type="PROSITE" id="PS50262"/>
    </source>
</evidence>
<keyword evidence="4" id="KW-0297">G-protein coupled receptor</keyword>
<comment type="caution">
    <text evidence="11">The sequence shown here is derived from an EMBL/GenBank/DDBJ whole genome shotgun (WGS) entry which is preliminary data.</text>
</comment>
<dbReference type="PANTHER" id="PTHR24243">
    <property type="entry name" value="G-PROTEIN COUPLED RECEPTOR"/>
    <property type="match status" value="1"/>
</dbReference>
<gene>
    <name evidence="10" type="ORF">BJG266_LOCUS29270</name>
    <name evidence="11" type="ORF">QVE165_LOCUS45519</name>
</gene>
<dbReference type="AlphaFoldDB" id="A0A815VBU2"/>
<dbReference type="InterPro" id="IPR017452">
    <property type="entry name" value="GPCR_Rhodpsn_7TM"/>
</dbReference>
<feature type="transmembrane region" description="Helical" evidence="8">
    <location>
        <begin position="119"/>
        <end position="151"/>
    </location>
</feature>
<proteinExistence type="predicted"/>
<dbReference type="EMBL" id="CAJNOM010000644">
    <property type="protein sequence ID" value="CAF1530938.1"/>
    <property type="molecule type" value="Genomic_DNA"/>
</dbReference>
<keyword evidence="3 8" id="KW-1133">Transmembrane helix</keyword>
<evidence type="ECO:0000256" key="7">
    <source>
        <dbReference type="ARBA" id="ARBA00023224"/>
    </source>
</evidence>
<dbReference type="Gene3D" id="1.20.1070.10">
    <property type="entry name" value="Rhodopsin 7-helix transmembrane proteins"/>
    <property type="match status" value="1"/>
</dbReference>
<dbReference type="SUPFAM" id="SSF81321">
    <property type="entry name" value="Family A G protein-coupled receptor-like"/>
    <property type="match status" value="1"/>
</dbReference>
<keyword evidence="5 8" id="KW-0472">Membrane</keyword>
<accession>A0A815VBU2</accession>
<evidence type="ECO:0000256" key="2">
    <source>
        <dbReference type="ARBA" id="ARBA00022692"/>
    </source>
</evidence>
<dbReference type="CDD" id="cd00637">
    <property type="entry name" value="7tm_classA_rhodopsin-like"/>
    <property type="match status" value="1"/>
</dbReference>
<evidence type="ECO:0000256" key="1">
    <source>
        <dbReference type="ARBA" id="ARBA00004141"/>
    </source>
</evidence>
<dbReference type="GO" id="GO:0005886">
    <property type="term" value="C:plasma membrane"/>
    <property type="evidence" value="ECO:0007669"/>
    <property type="project" value="TreeGrafter"/>
</dbReference>
<evidence type="ECO:0000256" key="4">
    <source>
        <dbReference type="ARBA" id="ARBA00023040"/>
    </source>
</evidence>
<evidence type="ECO:0000256" key="5">
    <source>
        <dbReference type="ARBA" id="ARBA00023136"/>
    </source>
</evidence>
<keyword evidence="7" id="KW-0807">Transducer</keyword>
<evidence type="ECO:0000313" key="12">
    <source>
        <dbReference type="Proteomes" id="UP000663832"/>
    </source>
</evidence>
<evidence type="ECO:0000256" key="6">
    <source>
        <dbReference type="ARBA" id="ARBA00023170"/>
    </source>
</evidence>
<keyword evidence="6" id="KW-0675">Receptor</keyword>
<dbReference type="PANTHER" id="PTHR24243:SF208">
    <property type="entry name" value="PYROKININ-1 RECEPTOR"/>
    <property type="match status" value="1"/>
</dbReference>
<protein>
    <recommendedName>
        <fullName evidence="9">G-protein coupled receptors family 1 profile domain-containing protein</fullName>
    </recommendedName>
</protein>
<comment type="subcellular location">
    <subcellularLocation>
        <location evidence="1">Membrane</location>
        <topology evidence="1">Multi-pass membrane protein</topology>
    </subcellularLocation>
</comment>
<evidence type="ECO:0000256" key="3">
    <source>
        <dbReference type="ARBA" id="ARBA00022989"/>
    </source>
</evidence>
<dbReference type="Pfam" id="PF00001">
    <property type="entry name" value="7tm_1"/>
    <property type="match status" value="1"/>
</dbReference>
<dbReference type="EMBL" id="CAJNOI010000329">
    <property type="protein sequence ID" value="CAF1245108.1"/>
    <property type="molecule type" value="Genomic_DNA"/>
</dbReference>
<reference evidence="11" key="1">
    <citation type="submission" date="2021-02" db="EMBL/GenBank/DDBJ databases">
        <authorList>
            <person name="Nowell W R."/>
        </authorList>
    </citation>
    <scope>NUCLEOTIDE SEQUENCE</scope>
</reference>
<dbReference type="Proteomes" id="UP000663832">
    <property type="component" value="Unassembled WGS sequence"/>
</dbReference>
<feature type="domain" description="G-protein coupled receptors family 1 profile" evidence="9">
    <location>
        <begin position="1"/>
        <end position="196"/>
    </location>
</feature>
<keyword evidence="12" id="KW-1185">Reference proteome</keyword>
<organism evidence="11 12">
    <name type="scientific">Adineta steineri</name>
    <dbReference type="NCBI Taxonomy" id="433720"/>
    <lineage>
        <taxon>Eukaryota</taxon>
        <taxon>Metazoa</taxon>
        <taxon>Spiralia</taxon>
        <taxon>Gnathifera</taxon>
        <taxon>Rotifera</taxon>
        <taxon>Eurotatoria</taxon>
        <taxon>Bdelloidea</taxon>
        <taxon>Adinetida</taxon>
        <taxon>Adinetidae</taxon>
        <taxon>Adineta</taxon>
    </lineage>
</organism>
<feature type="transmembrane region" description="Helical" evidence="8">
    <location>
        <begin position="40"/>
        <end position="58"/>
    </location>
</feature>
<dbReference type="InterPro" id="IPR000276">
    <property type="entry name" value="GPCR_Rhodpsn"/>
</dbReference>
<evidence type="ECO:0000313" key="10">
    <source>
        <dbReference type="EMBL" id="CAF1245108.1"/>
    </source>
</evidence>
<dbReference type="PROSITE" id="PS50262">
    <property type="entry name" value="G_PROTEIN_RECEP_F1_2"/>
    <property type="match status" value="1"/>
</dbReference>
<dbReference type="OrthoDB" id="10101647at2759"/>
<evidence type="ECO:0000256" key="8">
    <source>
        <dbReference type="SAM" id="Phobius"/>
    </source>
</evidence>
<sequence>MVFLSVSLQTFDDLYTYYDYVGYNVDPAQTSLAFCKIKFYLTYITAILPPSFMVLACIDRLLLSSRSATARSWSQPRFAYRSIGCVSLFWILFSIHSLFGSTIFSRLGYTQCYIQPGSYTLFVALYSIIINYFLPPTLMAIFGLLTIANIRQTQRRIHPMTRAGYLHRKDRHLLRMLLFQVLVNIICAIPGGGYQV</sequence>
<keyword evidence="2 8" id="KW-0812">Transmembrane</keyword>